<sequence length="68" mass="7693">MGEFINFNVEKEQESFTDDEIRLASIYDVAVGLIIDIEEGKTFSMGEIKDHMIAVLEIIQEDLKGDAQ</sequence>
<reference evidence="1 2" key="1">
    <citation type="submission" date="2013-02" db="EMBL/GenBank/DDBJ databases">
        <title>The Genome Sequence of Acinetobacter soli NIPH 2899.</title>
        <authorList>
            <consortium name="The Broad Institute Genome Sequencing Platform"/>
            <consortium name="The Broad Institute Genome Sequencing Center for Infectious Disease"/>
            <person name="Cerqueira G."/>
            <person name="Feldgarden M."/>
            <person name="Courvalin P."/>
            <person name="Perichon B."/>
            <person name="Grillot-Courvalin C."/>
            <person name="Clermont D."/>
            <person name="Rocha E."/>
            <person name="Yoon E.-J."/>
            <person name="Nemec A."/>
            <person name="Walker B."/>
            <person name="Young S.K."/>
            <person name="Zeng Q."/>
            <person name="Gargeya S."/>
            <person name="Fitzgerald M."/>
            <person name="Haas B."/>
            <person name="Abouelleil A."/>
            <person name="Alvarado L."/>
            <person name="Arachchi H.M."/>
            <person name="Berlin A.M."/>
            <person name="Chapman S.B."/>
            <person name="Dewar J."/>
            <person name="Goldberg J."/>
            <person name="Griggs A."/>
            <person name="Gujja S."/>
            <person name="Hansen M."/>
            <person name="Howarth C."/>
            <person name="Imamovic A."/>
            <person name="Larimer J."/>
            <person name="McCowan C."/>
            <person name="Murphy C."/>
            <person name="Neiman D."/>
            <person name="Pearson M."/>
            <person name="Priest M."/>
            <person name="Roberts A."/>
            <person name="Saif S."/>
            <person name="Shea T."/>
            <person name="Sisk P."/>
            <person name="Sykes S."/>
            <person name="Wortman J."/>
            <person name="Nusbaum C."/>
            <person name="Birren B."/>
        </authorList>
    </citation>
    <scope>NUCLEOTIDE SEQUENCE [LARGE SCALE GENOMIC DNA]</scope>
    <source>
        <strain evidence="1 2">NIPH 2899</strain>
    </source>
</reference>
<keyword evidence="2" id="KW-1185">Reference proteome</keyword>
<comment type="caution">
    <text evidence="1">The sequence shown here is derived from an EMBL/GenBank/DDBJ whole genome shotgun (WGS) entry which is preliminary data.</text>
</comment>
<gene>
    <name evidence="1" type="ORF">F950_01710</name>
</gene>
<name>A0ABP2U6N2_9GAMM</name>
<protein>
    <submittedName>
        <fullName evidence="1">Uncharacterized protein</fullName>
    </submittedName>
</protein>
<accession>A0ABP2U6N2</accession>
<dbReference type="EMBL" id="APPV01000010">
    <property type="protein sequence ID" value="ENV60483.1"/>
    <property type="molecule type" value="Genomic_DNA"/>
</dbReference>
<evidence type="ECO:0000313" key="2">
    <source>
        <dbReference type="Proteomes" id="UP000018433"/>
    </source>
</evidence>
<dbReference type="Proteomes" id="UP000018433">
    <property type="component" value="Unassembled WGS sequence"/>
</dbReference>
<evidence type="ECO:0000313" key="1">
    <source>
        <dbReference type="EMBL" id="ENV60483.1"/>
    </source>
</evidence>
<organism evidence="1 2">
    <name type="scientific">Acinetobacter soli NIPH 2899</name>
    <dbReference type="NCBI Taxonomy" id="1217677"/>
    <lineage>
        <taxon>Bacteria</taxon>
        <taxon>Pseudomonadati</taxon>
        <taxon>Pseudomonadota</taxon>
        <taxon>Gammaproteobacteria</taxon>
        <taxon>Moraxellales</taxon>
        <taxon>Moraxellaceae</taxon>
        <taxon>Acinetobacter</taxon>
    </lineage>
</organism>
<dbReference type="RefSeq" id="WP_004945928.1">
    <property type="nucleotide sequence ID" value="NZ_KB849643.1"/>
</dbReference>
<proteinExistence type="predicted"/>